<dbReference type="AlphaFoldDB" id="A0A8S0WJM1"/>
<organism evidence="1 2">
    <name type="scientific">Cyclocybe aegerita</name>
    <name type="common">Black poplar mushroom</name>
    <name type="synonym">Agrocybe aegerita</name>
    <dbReference type="NCBI Taxonomy" id="1973307"/>
    <lineage>
        <taxon>Eukaryota</taxon>
        <taxon>Fungi</taxon>
        <taxon>Dikarya</taxon>
        <taxon>Basidiomycota</taxon>
        <taxon>Agaricomycotina</taxon>
        <taxon>Agaricomycetes</taxon>
        <taxon>Agaricomycetidae</taxon>
        <taxon>Agaricales</taxon>
        <taxon>Agaricineae</taxon>
        <taxon>Bolbitiaceae</taxon>
        <taxon>Cyclocybe</taxon>
    </lineage>
</organism>
<dbReference type="OrthoDB" id="3358017at2759"/>
<protein>
    <submittedName>
        <fullName evidence="1">Uncharacterized protein</fullName>
    </submittedName>
</protein>
<gene>
    <name evidence="1" type="ORF">AAE3_LOCUS13535</name>
</gene>
<keyword evidence="2" id="KW-1185">Reference proteome</keyword>
<evidence type="ECO:0000313" key="1">
    <source>
        <dbReference type="EMBL" id="CAA7271291.1"/>
    </source>
</evidence>
<accession>A0A8S0WJM1</accession>
<reference evidence="1 2" key="1">
    <citation type="submission" date="2020-01" db="EMBL/GenBank/DDBJ databases">
        <authorList>
            <person name="Gupta K D."/>
        </authorList>
    </citation>
    <scope>NUCLEOTIDE SEQUENCE [LARGE SCALE GENOMIC DNA]</scope>
</reference>
<proteinExistence type="predicted"/>
<comment type="caution">
    <text evidence="1">The sequence shown here is derived from an EMBL/GenBank/DDBJ whole genome shotgun (WGS) entry which is preliminary data.</text>
</comment>
<sequence>MHHYPPSSPPPYPGTPQSWRFPISDFLSNEMPSNASYYDILFGAEVGARAKGNPLSKPTAPIIPLRAVRRSSIYRPSKAENRAARIIGGRVIEDVVRDVDASEMKAQHPPPMKEEEMIDHLATHLTVPNASHKFLATPLLHLRAYFVHRKKSRRRDSQDPMTPLIWSNEIMEEKDATDRVSFSTARARESTINYADRKVAPYNGYSLDEATKEALRVARILSRDWTFEPLHSHSLH</sequence>
<dbReference type="Proteomes" id="UP000467700">
    <property type="component" value="Unassembled WGS sequence"/>
</dbReference>
<dbReference type="EMBL" id="CACVBS010000104">
    <property type="protein sequence ID" value="CAA7271291.1"/>
    <property type="molecule type" value="Genomic_DNA"/>
</dbReference>
<evidence type="ECO:0000313" key="2">
    <source>
        <dbReference type="Proteomes" id="UP000467700"/>
    </source>
</evidence>
<name>A0A8S0WJM1_CYCAE</name>